<proteinExistence type="predicted"/>
<dbReference type="Pfam" id="PF04860">
    <property type="entry name" value="Phage_portal"/>
    <property type="match status" value="1"/>
</dbReference>
<dbReference type="InterPro" id="IPR006944">
    <property type="entry name" value="Phage/GTA_portal"/>
</dbReference>
<comment type="caution">
    <text evidence="1">The sequence shown here is derived from an EMBL/GenBank/DDBJ whole genome shotgun (WGS) entry which is preliminary data.</text>
</comment>
<dbReference type="RefSeq" id="WP_186971152.1">
    <property type="nucleotide sequence ID" value="NZ_JACOOU010000018.1"/>
</dbReference>
<dbReference type="EMBL" id="JACOOU010000018">
    <property type="protein sequence ID" value="MBC5675581.1"/>
    <property type="molecule type" value="Genomic_DNA"/>
</dbReference>
<gene>
    <name evidence="1" type="ORF">H8S76_25445</name>
</gene>
<organism evidence="1 2">
    <name type="scientific">Blautia celeris</name>
    <dbReference type="NCBI Taxonomy" id="2763026"/>
    <lineage>
        <taxon>Bacteria</taxon>
        <taxon>Bacillati</taxon>
        <taxon>Bacillota</taxon>
        <taxon>Clostridia</taxon>
        <taxon>Lachnospirales</taxon>
        <taxon>Lachnospiraceae</taxon>
        <taxon>Blautia</taxon>
    </lineage>
</organism>
<evidence type="ECO:0000313" key="1">
    <source>
        <dbReference type="EMBL" id="MBC5675581.1"/>
    </source>
</evidence>
<keyword evidence="2" id="KW-1185">Reference proteome</keyword>
<protein>
    <submittedName>
        <fullName evidence="1">Phage portal protein</fullName>
    </submittedName>
</protein>
<dbReference type="Proteomes" id="UP000654573">
    <property type="component" value="Unassembled WGS sequence"/>
</dbReference>
<sequence length="385" mass="43939">MFDFLFKDKKGEIESYMEIISVDGAKLLLSRFAIEKAVGMIANAIAKSEFVVQRKGERVKDELYWRLNIQPNDNETATDFWKTVVRRLLIRQEALVCILNGKYYIVDSYNISDVVLRPNSYKNIVISCNGKTYQLDKEFAADEILHFRTRGEKKKQYLDKVVNMYDSVLSAYLQLQKISSAPKFRMAADTNISLMEKNENGEKRITREEYKGKIEKILESDDLSVIMLGKGITLEPLKIESQIKSEDIKKMSEEIFAGCAMEYDIPISAFMGTITEKSDATNEFITYAVSPVKEIINDSVRAKIVGQAAFAKDDDVWIDVSHFKHVDILDSAANMDKLRSIGFNLDELRQTIGWEPLDTEFSQERVVTKNYTTDLEGGEGSNKEP</sequence>
<reference evidence="1 2" key="1">
    <citation type="submission" date="2020-08" db="EMBL/GenBank/DDBJ databases">
        <title>Genome public.</title>
        <authorList>
            <person name="Liu C."/>
            <person name="Sun Q."/>
        </authorList>
    </citation>
    <scope>NUCLEOTIDE SEQUENCE [LARGE SCALE GENOMIC DNA]</scope>
    <source>
        <strain evidence="1 2">NSJ-34</strain>
    </source>
</reference>
<evidence type="ECO:0000313" key="2">
    <source>
        <dbReference type="Proteomes" id="UP000654573"/>
    </source>
</evidence>
<accession>A0ABR7FK50</accession>
<name>A0ABR7FK50_9FIRM</name>